<keyword evidence="4 8" id="KW-0460">Magnesium</keyword>
<dbReference type="FunFam" id="3.40.50.11060:FF:000001">
    <property type="entry name" value="GTPase HflX"/>
    <property type="match status" value="1"/>
</dbReference>
<comment type="cofactor">
    <cofactor evidence="8">
        <name>Mg(2+)</name>
        <dbReference type="ChEBI" id="CHEBI:18420"/>
    </cofactor>
</comment>
<dbReference type="HAMAP" id="MF_00900">
    <property type="entry name" value="GTPase_HflX"/>
    <property type="match status" value="1"/>
</dbReference>
<dbReference type="PANTHER" id="PTHR10229:SF0">
    <property type="entry name" value="GTP-BINDING PROTEIN 6-RELATED"/>
    <property type="match status" value="1"/>
</dbReference>
<dbReference type="InterPro" id="IPR042108">
    <property type="entry name" value="GTPase_HflX_N_sf"/>
</dbReference>
<keyword evidence="5 6" id="KW-0342">GTP-binding</keyword>
<sequence>MERALLVTINLRPEKDSWEVEDAVSELQELVSACGVQPLENIIVFCDRPTPNFLIGRGKVEEIGLLAQELEVDTIILSHDLSGTQQRNLEEAWGKKTIDRTQLILGIFARRAKSPEGKMQVELAQLEYLLPRLVGKGIILSRQGGGLGTSGPGEKKLEIDRRRVRERIDKFKDDLKGVAAHRFLIRKKRRDDDIPLVVLVGYTSAGKSTLLNALAQARQVVSGSLFITLDPKAQNLKLPNGEQIVISDTVGFLRNLPHNLIEAFKATLEEVTGADLLIHVLDASSAQVYERHKAVLKVLKELRAEEKPIITALNKIDLLDDQAWLANLSKDFINSVPISAKLSQNLDVLLKAIQGNFPEKMMELDILIPHRRMDLVDLFYRQGKVVRIKYLQKGIKIKVNISKILYHKLLQNKEIENNC</sequence>
<evidence type="ECO:0000256" key="2">
    <source>
        <dbReference type="ARBA" id="ARBA00022723"/>
    </source>
</evidence>
<comment type="subcellular location">
    <subcellularLocation>
        <location evidence="6">Cytoplasm</location>
    </subcellularLocation>
    <text evidence="6">May associate with membranes.</text>
</comment>
<feature type="binding site" evidence="7">
    <location>
        <begin position="248"/>
        <end position="251"/>
    </location>
    <ligand>
        <name>GTP</name>
        <dbReference type="ChEBI" id="CHEBI:37565"/>
    </ligand>
</feature>
<reference evidence="10 11" key="1">
    <citation type="submission" date="2017-09" db="EMBL/GenBank/DDBJ databases">
        <title>Depth-based differentiation of microbial function through sediment-hosted aquifers and enrichment of novel symbionts in the deep terrestrial subsurface.</title>
        <authorList>
            <person name="Probst A.J."/>
            <person name="Ladd B."/>
            <person name="Jarett J.K."/>
            <person name="Geller-Mcgrath D.E."/>
            <person name="Sieber C.M."/>
            <person name="Emerson J.B."/>
            <person name="Anantharaman K."/>
            <person name="Thomas B.C."/>
            <person name="Malmstrom R."/>
            <person name="Stieglmeier M."/>
            <person name="Klingl A."/>
            <person name="Woyke T."/>
            <person name="Ryan C.M."/>
            <person name="Banfield J.F."/>
        </authorList>
    </citation>
    <scope>NUCLEOTIDE SEQUENCE [LARGE SCALE GENOMIC DNA]</scope>
    <source>
        <strain evidence="10">CG23_combo_of_CG06-09_8_20_14_all_41_10</strain>
    </source>
</reference>
<evidence type="ECO:0000256" key="7">
    <source>
        <dbReference type="PIRSR" id="PIRSR006809-1"/>
    </source>
</evidence>
<accession>A0A2G9YKT9</accession>
<feature type="binding site" evidence="8">
    <location>
        <position position="228"/>
    </location>
    <ligand>
        <name>Mg(2+)</name>
        <dbReference type="ChEBI" id="CHEBI:18420"/>
    </ligand>
</feature>
<dbReference type="Pfam" id="PF01926">
    <property type="entry name" value="MMR_HSR1"/>
    <property type="match status" value="1"/>
</dbReference>
<dbReference type="PRINTS" id="PR00326">
    <property type="entry name" value="GTP1OBG"/>
</dbReference>
<dbReference type="AlphaFoldDB" id="A0A2G9YKT9"/>
<dbReference type="PANTHER" id="PTHR10229">
    <property type="entry name" value="GTP-BINDING PROTEIN HFLX"/>
    <property type="match status" value="1"/>
</dbReference>
<dbReference type="PIRSF" id="PIRSF006809">
    <property type="entry name" value="GTP-binding_hflX_prd"/>
    <property type="match status" value="1"/>
</dbReference>
<protein>
    <recommendedName>
        <fullName evidence="6">GTPase HflX</fullName>
    </recommendedName>
    <alternativeName>
        <fullName evidence="6">GTP-binding protein HflX</fullName>
    </alternativeName>
</protein>
<dbReference type="InterPro" id="IPR016496">
    <property type="entry name" value="GTPase_HflX"/>
</dbReference>
<evidence type="ECO:0000313" key="10">
    <source>
        <dbReference type="EMBL" id="PIP19858.1"/>
    </source>
</evidence>
<evidence type="ECO:0000313" key="11">
    <source>
        <dbReference type="Proteomes" id="UP000231292"/>
    </source>
</evidence>
<dbReference type="Pfam" id="PF13167">
    <property type="entry name" value="GTP-bdg_N"/>
    <property type="match status" value="1"/>
</dbReference>
<evidence type="ECO:0000256" key="1">
    <source>
        <dbReference type="ARBA" id="ARBA00022490"/>
    </source>
</evidence>
<evidence type="ECO:0000256" key="8">
    <source>
        <dbReference type="PIRSR" id="PIRSR006809-2"/>
    </source>
</evidence>
<proteinExistence type="inferred from homology"/>
<dbReference type="PROSITE" id="PS51705">
    <property type="entry name" value="G_HFLX"/>
    <property type="match status" value="1"/>
</dbReference>
<dbReference type="NCBIfam" id="TIGR03156">
    <property type="entry name" value="GTP_HflX"/>
    <property type="match status" value="1"/>
</dbReference>
<evidence type="ECO:0000256" key="5">
    <source>
        <dbReference type="ARBA" id="ARBA00023134"/>
    </source>
</evidence>
<comment type="function">
    <text evidence="6">GTPase that associates with the 50S ribosomal subunit and may have a role during protein synthesis or ribosome biogenesis.</text>
</comment>
<evidence type="ECO:0000256" key="4">
    <source>
        <dbReference type="ARBA" id="ARBA00022842"/>
    </source>
</evidence>
<dbReference type="GO" id="GO:0005737">
    <property type="term" value="C:cytoplasm"/>
    <property type="evidence" value="ECO:0007669"/>
    <property type="project" value="UniProtKB-SubCell"/>
</dbReference>
<dbReference type="Gene3D" id="3.40.50.300">
    <property type="entry name" value="P-loop containing nucleotide triphosphate hydrolases"/>
    <property type="match status" value="1"/>
</dbReference>
<dbReference type="SUPFAM" id="SSF52540">
    <property type="entry name" value="P-loop containing nucleoside triphosphate hydrolases"/>
    <property type="match status" value="1"/>
</dbReference>
<organism evidence="10 11">
    <name type="scientific">Candidatus Sherwoodlollariibacterium unditelluris</name>
    <dbReference type="NCBI Taxonomy" id="1974757"/>
    <lineage>
        <taxon>Bacteria</taxon>
        <taxon>Pseudomonadati</taxon>
        <taxon>Candidatus Omnitrophota</taxon>
        <taxon>Candidatus Sherwoodlollariibacterium</taxon>
    </lineage>
</organism>
<dbReference type="InterPro" id="IPR032305">
    <property type="entry name" value="GTP-bd_M"/>
</dbReference>
<dbReference type="Pfam" id="PF16360">
    <property type="entry name" value="GTP-bdg_M"/>
    <property type="match status" value="1"/>
</dbReference>
<dbReference type="Gene3D" id="6.10.250.2860">
    <property type="match status" value="1"/>
</dbReference>
<feature type="binding site" evidence="7">
    <location>
        <begin position="339"/>
        <end position="341"/>
    </location>
    <ligand>
        <name>GTP</name>
        <dbReference type="ChEBI" id="CHEBI:37565"/>
    </ligand>
</feature>
<feature type="binding site" evidence="7">
    <location>
        <begin position="201"/>
        <end position="208"/>
    </location>
    <ligand>
        <name>GTP</name>
        <dbReference type="ChEBI" id="CHEBI:37565"/>
    </ligand>
</feature>
<evidence type="ECO:0000256" key="3">
    <source>
        <dbReference type="ARBA" id="ARBA00022741"/>
    </source>
</evidence>
<dbReference type="GO" id="GO:0046872">
    <property type="term" value="F:metal ion binding"/>
    <property type="evidence" value="ECO:0007669"/>
    <property type="project" value="UniProtKB-KW"/>
</dbReference>
<dbReference type="GO" id="GO:0043022">
    <property type="term" value="F:ribosome binding"/>
    <property type="evidence" value="ECO:0007669"/>
    <property type="project" value="TreeGrafter"/>
</dbReference>
<evidence type="ECO:0000256" key="6">
    <source>
        <dbReference type="HAMAP-Rule" id="MF_00900"/>
    </source>
</evidence>
<dbReference type="CDD" id="cd01878">
    <property type="entry name" value="HflX"/>
    <property type="match status" value="1"/>
</dbReference>
<feature type="binding site" evidence="7">
    <location>
        <begin position="314"/>
        <end position="317"/>
    </location>
    <ligand>
        <name>GTP</name>
        <dbReference type="ChEBI" id="CHEBI:37565"/>
    </ligand>
</feature>
<dbReference type="Gene3D" id="3.40.50.11060">
    <property type="entry name" value="GTPase HflX, N-terminal domain"/>
    <property type="match status" value="1"/>
</dbReference>
<evidence type="ECO:0000259" key="9">
    <source>
        <dbReference type="PROSITE" id="PS51705"/>
    </source>
</evidence>
<feature type="binding site" evidence="7">
    <location>
        <begin position="226"/>
        <end position="230"/>
    </location>
    <ligand>
        <name>GTP</name>
        <dbReference type="ChEBI" id="CHEBI:37565"/>
    </ligand>
</feature>
<comment type="similarity">
    <text evidence="6">Belongs to the TRAFAC class OBG-HflX-like GTPase superfamily. HflX GTPase family.</text>
</comment>
<comment type="subunit">
    <text evidence="6">Monomer. Associates with the 50S ribosomal subunit.</text>
</comment>
<keyword evidence="2 8" id="KW-0479">Metal-binding</keyword>
<feature type="domain" description="Hflx-type G" evidence="9">
    <location>
        <begin position="195"/>
        <end position="361"/>
    </location>
</feature>
<dbReference type="InterPro" id="IPR027417">
    <property type="entry name" value="P-loop_NTPase"/>
</dbReference>
<dbReference type="InterPro" id="IPR006073">
    <property type="entry name" value="GTP-bd"/>
</dbReference>
<dbReference type="GO" id="GO:0005525">
    <property type="term" value="F:GTP binding"/>
    <property type="evidence" value="ECO:0007669"/>
    <property type="project" value="UniProtKB-UniRule"/>
</dbReference>
<comment type="caution">
    <text evidence="10">The sequence shown here is derived from an EMBL/GenBank/DDBJ whole genome shotgun (WGS) entry which is preliminary data.</text>
</comment>
<keyword evidence="3 6" id="KW-0547">Nucleotide-binding</keyword>
<dbReference type="EMBL" id="PCRK01000009">
    <property type="protein sequence ID" value="PIP19858.1"/>
    <property type="molecule type" value="Genomic_DNA"/>
</dbReference>
<dbReference type="Proteomes" id="UP000231292">
    <property type="component" value="Unassembled WGS sequence"/>
</dbReference>
<dbReference type="InterPro" id="IPR025121">
    <property type="entry name" value="GTPase_HflX_N"/>
</dbReference>
<keyword evidence="1 6" id="KW-0963">Cytoplasm</keyword>
<feature type="binding site" evidence="8">
    <location>
        <position position="208"/>
    </location>
    <ligand>
        <name>Mg(2+)</name>
        <dbReference type="ChEBI" id="CHEBI:18420"/>
    </ligand>
</feature>
<gene>
    <name evidence="6 10" type="primary">hflX</name>
    <name evidence="10" type="ORF">COX41_00540</name>
</gene>
<name>A0A2G9YKT9_9BACT</name>
<dbReference type="GO" id="GO:0003924">
    <property type="term" value="F:GTPase activity"/>
    <property type="evidence" value="ECO:0007669"/>
    <property type="project" value="UniProtKB-UniRule"/>
</dbReference>
<dbReference type="InterPro" id="IPR030394">
    <property type="entry name" value="G_HFLX_dom"/>
</dbReference>